<comment type="caution">
    <text evidence="2">The sequence shown here is derived from an EMBL/GenBank/DDBJ whole genome shotgun (WGS) entry which is preliminary data.</text>
</comment>
<gene>
    <name evidence="1" type="primary">pxpA</name>
    <name evidence="2" type="ORF">VF724_08900</name>
</gene>
<dbReference type="SUPFAM" id="SSF88713">
    <property type="entry name" value="Glycoside hydrolase/deacetylase"/>
    <property type="match status" value="1"/>
</dbReference>
<accession>A0ABU5ZH05</accession>
<dbReference type="NCBIfam" id="NF003816">
    <property type="entry name" value="PRK05406.1-5"/>
    <property type="match status" value="1"/>
</dbReference>
<dbReference type="EC" id="3.5.2.9" evidence="1"/>
<comment type="catalytic activity">
    <reaction evidence="1">
        <text>5-oxo-L-proline + ATP + 2 H2O = L-glutamate + ADP + phosphate + H(+)</text>
        <dbReference type="Rhea" id="RHEA:10348"/>
        <dbReference type="ChEBI" id="CHEBI:15377"/>
        <dbReference type="ChEBI" id="CHEBI:15378"/>
        <dbReference type="ChEBI" id="CHEBI:29985"/>
        <dbReference type="ChEBI" id="CHEBI:30616"/>
        <dbReference type="ChEBI" id="CHEBI:43474"/>
        <dbReference type="ChEBI" id="CHEBI:58402"/>
        <dbReference type="ChEBI" id="CHEBI:456216"/>
        <dbReference type="EC" id="3.5.2.9"/>
    </reaction>
</comment>
<name>A0ABU5ZH05_9BACL</name>
<dbReference type="EMBL" id="JAYJLD010000010">
    <property type="protein sequence ID" value="MEB3101780.1"/>
    <property type="molecule type" value="Genomic_DNA"/>
</dbReference>
<dbReference type="RefSeq" id="WP_371753898.1">
    <property type="nucleotide sequence ID" value="NZ_JAYJLD010000010.1"/>
</dbReference>
<evidence type="ECO:0000313" key="3">
    <source>
        <dbReference type="Proteomes" id="UP001310386"/>
    </source>
</evidence>
<organism evidence="2 3">
    <name type="scientific">Ferviditalea candida</name>
    <dbReference type="NCBI Taxonomy" id="3108399"/>
    <lineage>
        <taxon>Bacteria</taxon>
        <taxon>Bacillati</taxon>
        <taxon>Bacillota</taxon>
        <taxon>Bacilli</taxon>
        <taxon>Bacillales</taxon>
        <taxon>Paenibacillaceae</taxon>
        <taxon>Ferviditalea</taxon>
    </lineage>
</organism>
<evidence type="ECO:0000256" key="1">
    <source>
        <dbReference type="HAMAP-Rule" id="MF_00691"/>
    </source>
</evidence>
<evidence type="ECO:0000313" key="2">
    <source>
        <dbReference type="EMBL" id="MEB3101780.1"/>
    </source>
</evidence>
<dbReference type="PANTHER" id="PTHR30292:SF0">
    <property type="entry name" value="5-OXOPROLINASE SUBUNIT A"/>
    <property type="match status" value="1"/>
</dbReference>
<keyword evidence="3" id="KW-1185">Reference proteome</keyword>
<dbReference type="CDD" id="cd10787">
    <property type="entry name" value="LamB_YcsF_like"/>
    <property type="match status" value="1"/>
</dbReference>
<dbReference type="PANTHER" id="PTHR30292">
    <property type="entry name" value="UNCHARACTERIZED PROTEIN YBGL-RELATED"/>
    <property type="match status" value="1"/>
</dbReference>
<dbReference type="Pfam" id="PF03746">
    <property type="entry name" value="LamB_YcsF"/>
    <property type="match status" value="1"/>
</dbReference>
<keyword evidence="1 2" id="KW-0378">Hydrolase</keyword>
<dbReference type="HAMAP" id="MF_00691">
    <property type="entry name" value="PxpA"/>
    <property type="match status" value="1"/>
</dbReference>
<dbReference type="Gene3D" id="3.20.20.370">
    <property type="entry name" value="Glycoside hydrolase/deacetylase"/>
    <property type="match status" value="1"/>
</dbReference>
<reference evidence="2" key="1">
    <citation type="submission" date="2023-12" db="EMBL/GenBank/DDBJ databases">
        <title>Fervidustalea candida gen. nov., sp. nov., a novel member of the family Paenibacillaceae isolated from a geothermal area.</title>
        <authorList>
            <person name="Li W.-J."/>
            <person name="Jiao J.-Y."/>
            <person name="Chen Y."/>
        </authorList>
    </citation>
    <scope>NUCLEOTIDE SEQUENCE</scope>
    <source>
        <strain evidence="2">SYSU GA230002</strain>
    </source>
</reference>
<comment type="subunit">
    <text evidence="1">Forms a complex composed of PxpA, PxpB and PxpC.</text>
</comment>
<keyword evidence="1" id="KW-0067">ATP-binding</keyword>
<keyword evidence="1" id="KW-0547">Nucleotide-binding</keyword>
<dbReference type="Proteomes" id="UP001310386">
    <property type="component" value="Unassembled WGS sequence"/>
</dbReference>
<dbReference type="NCBIfam" id="NF003814">
    <property type="entry name" value="PRK05406.1-3"/>
    <property type="match status" value="1"/>
</dbReference>
<comment type="similarity">
    <text evidence="1">Belongs to the LamB/PxpA family.</text>
</comment>
<sequence>MLKVDLNCDMGESFGLYKLGNDEEMMQYITSASIACGYHAGDPHVMRKTVEMAKQSGVEIGAHPSFPDLMGFGRRYMSSTPSEIKDYVVYQLGALREFASANGVRIQHCKPHGALYMMAMEDEKIARAILEAIAQGDEKTIIFALNHSAVADVGRQMGIPVAREVYSDRQHTKTGSIILTRTGQQIESYEEMAQRVVRMVSEGKVITDTGEDVDITAETVCIHGDGPGAVQLAKAVSEALTAEGIEIVSAKHLLGV</sequence>
<proteinExistence type="inferred from homology"/>
<comment type="function">
    <text evidence="1">Catalyzes the cleavage of 5-oxoproline to form L-glutamate coupled to the hydrolysis of ATP to ADP and inorganic phosphate.</text>
</comment>
<protein>
    <recommendedName>
        <fullName evidence="1">5-oxoprolinase subunit A</fullName>
        <shortName evidence="1">5-OPase subunit A</shortName>
        <ecNumber evidence="1">3.5.2.9</ecNumber>
    </recommendedName>
    <alternativeName>
        <fullName evidence="1">5-oxoprolinase (ATP-hydrolyzing) subunit A</fullName>
    </alternativeName>
</protein>
<dbReference type="GO" id="GO:0017168">
    <property type="term" value="F:5-oxoprolinase (ATP-hydrolyzing) activity"/>
    <property type="evidence" value="ECO:0007669"/>
    <property type="project" value="UniProtKB-EC"/>
</dbReference>
<dbReference type="InterPro" id="IPR011330">
    <property type="entry name" value="Glyco_hydro/deAcase_b/a-brl"/>
</dbReference>
<dbReference type="InterPro" id="IPR005501">
    <property type="entry name" value="LamB/YcsF/PxpA-like"/>
</dbReference>